<evidence type="ECO:0000313" key="5">
    <source>
        <dbReference type="EMBL" id="OTF92159.1"/>
    </source>
</evidence>
<feature type="compositionally biased region" description="Low complexity" evidence="3">
    <location>
        <begin position="75"/>
        <end position="86"/>
    </location>
</feature>
<feature type="region of interest" description="Disordered" evidence="3">
    <location>
        <begin position="420"/>
        <end position="462"/>
    </location>
</feature>
<dbReference type="SUPFAM" id="SSF54928">
    <property type="entry name" value="RNA-binding domain, RBD"/>
    <property type="match status" value="2"/>
</dbReference>
<name>A0A251S0S1_HELAN</name>
<feature type="domain" description="RRM" evidence="4">
    <location>
        <begin position="135"/>
        <end position="212"/>
    </location>
</feature>
<dbReference type="PROSITE" id="PS50102">
    <property type="entry name" value="RRM"/>
    <property type="match status" value="2"/>
</dbReference>
<keyword evidence="6" id="KW-1185">Reference proteome</keyword>
<dbReference type="PANTHER" id="PTHR48024">
    <property type="entry name" value="GEO13361P1-RELATED"/>
    <property type="match status" value="1"/>
</dbReference>
<reference evidence="6" key="1">
    <citation type="journal article" date="2017" name="Nature">
        <title>The sunflower genome provides insights into oil metabolism, flowering and Asterid evolution.</title>
        <authorList>
            <person name="Badouin H."/>
            <person name="Gouzy J."/>
            <person name="Grassa C.J."/>
            <person name="Murat F."/>
            <person name="Staton S.E."/>
            <person name="Cottret L."/>
            <person name="Lelandais-Briere C."/>
            <person name="Owens G.L."/>
            <person name="Carrere S."/>
            <person name="Mayjonade B."/>
            <person name="Legrand L."/>
            <person name="Gill N."/>
            <person name="Kane N.C."/>
            <person name="Bowers J.E."/>
            <person name="Hubner S."/>
            <person name="Bellec A."/>
            <person name="Berard A."/>
            <person name="Berges H."/>
            <person name="Blanchet N."/>
            <person name="Boniface M.C."/>
            <person name="Brunel D."/>
            <person name="Catrice O."/>
            <person name="Chaidir N."/>
            <person name="Claudel C."/>
            <person name="Donnadieu C."/>
            <person name="Faraut T."/>
            <person name="Fievet G."/>
            <person name="Helmstetter N."/>
            <person name="King M."/>
            <person name="Knapp S.J."/>
            <person name="Lai Z."/>
            <person name="Le Paslier M.C."/>
            <person name="Lippi Y."/>
            <person name="Lorenzon L."/>
            <person name="Mandel J.R."/>
            <person name="Marage G."/>
            <person name="Marchand G."/>
            <person name="Marquand E."/>
            <person name="Bret-Mestries E."/>
            <person name="Morien E."/>
            <person name="Nambeesan S."/>
            <person name="Nguyen T."/>
            <person name="Pegot-Espagnet P."/>
            <person name="Pouilly N."/>
            <person name="Raftis F."/>
            <person name="Sallet E."/>
            <person name="Schiex T."/>
            <person name="Thomas J."/>
            <person name="Vandecasteele C."/>
            <person name="Vares D."/>
            <person name="Vear F."/>
            <person name="Vautrin S."/>
            <person name="Crespi M."/>
            <person name="Mangin B."/>
            <person name="Burke J.M."/>
            <person name="Salse J."/>
            <person name="Munos S."/>
            <person name="Vincourt P."/>
            <person name="Rieseberg L.H."/>
            <person name="Langlade N.B."/>
        </authorList>
    </citation>
    <scope>NUCLEOTIDE SEQUENCE [LARGE SCALE GENOMIC DNA]</scope>
    <source>
        <strain evidence="6">cv. SF193</strain>
    </source>
</reference>
<evidence type="ECO:0000256" key="1">
    <source>
        <dbReference type="ARBA" id="ARBA00022884"/>
    </source>
</evidence>
<dbReference type="OMA" id="RMPQSSA"/>
<evidence type="ECO:0000313" key="6">
    <source>
        <dbReference type="Proteomes" id="UP000215914"/>
    </source>
</evidence>
<feature type="region of interest" description="Disordered" evidence="3">
    <location>
        <begin position="344"/>
        <end position="379"/>
    </location>
</feature>
<feature type="domain" description="RRM" evidence="4">
    <location>
        <begin position="223"/>
        <end position="303"/>
    </location>
</feature>
<feature type="compositionally biased region" description="Gly residues" evidence="3">
    <location>
        <begin position="364"/>
        <end position="379"/>
    </location>
</feature>
<dbReference type="SMART" id="SM00360">
    <property type="entry name" value="RRM"/>
    <property type="match status" value="2"/>
</dbReference>
<evidence type="ECO:0000256" key="2">
    <source>
        <dbReference type="PROSITE-ProRule" id="PRU00176"/>
    </source>
</evidence>
<dbReference type="Gene3D" id="3.30.70.330">
    <property type="match status" value="2"/>
</dbReference>
<feature type="region of interest" description="Disordered" evidence="3">
    <location>
        <begin position="299"/>
        <end position="332"/>
    </location>
</feature>
<dbReference type="InterPro" id="IPR050886">
    <property type="entry name" value="RNA-binding_reg"/>
</dbReference>
<feature type="compositionally biased region" description="Pro residues" evidence="3">
    <location>
        <begin position="453"/>
        <end position="462"/>
    </location>
</feature>
<sequence>MQQVVEMVKARRWWWVRCGGEGTAVVRRTKAKRPLPSSPLPLGFLPATRVYPLHFTSQQTQMELSKKRKTEENGVVSTDTTVPPPSLTLTPQDARKILEPLTKDHLLDILQTVMLRDVAVLDAVRSIADADPTQRKLFIRGIGWETTTEKLKTIFSTYGELDEAIVITDKTTGKSKGYGFVTFKHIDGAYLALKEPSKKIDGRITVAQLAAARDLGNVDVSMRKIYVGNVPFEISSERLLSHFSAYGEIEEGPLGFDKQSGKTKGFAFFVYKTEEGARNSLVDPVKSIDGNQVLCKMATDGKKGKPGPGGMQGVGMGGDGGAPPVPGSMNSGYGGLPSYGGYSAGRPMPHQNPPMNSSVPSAVGAGGGGPGYGNQGPPSFGGGSGGGGYGGGGYNSGGYGSGSHYGGGAGSGDYPGVNSYGSSMNRMPPSSGGGYPDGGNYGLSSGYPTQMHQPPPPGPRGPPGPMCMRACWTASSGLNGYGDC</sequence>
<dbReference type="Pfam" id="PF00076">
    <property type="entry name" value="RRM_1"/>
    <property type="match status" value="2"/>
</dbReference>
<proteinExistence type="predicted"/>
<keyword evidence="1 2" id="KW-0694">RNA-binding</keyword>
<evidence type="ECO:0000256" key="3">
    <source>
        <dbReference type="SAM" id="MobiDB-lite"/>
    </source>
</evidence>
<feature type="compositionally biased region" description="Gly residues" evidence="3">
    <location>
        <begin position="431"/>
        <end position="441"/>
    </location>
</feature>
<dbReference type="InterPro" id="IPR035979">
    <property type="entry name" value="RBD_domain_sf"/>
</dbReference>
<dbReference type="GO" id="GO:0003729">
    <property type="term" value="F:mRNA binding"/>
    <property type="evidence" value="ECO:0000318"/>
    <property type="project" value="GO_Central"/>
</dbReference>
<dbReference type="InterPro" id="IPR000504">
    <property type="entry name" value="RRM_dom"/>
</dbReference>
<protein>
    <submittedName>
        <fullName evidence="5">Putative nucleotide-binding alpha-beta plait domain-containing protein</fullName>
    </submittedName>
</protein>
<dbReference type="InterPro" id="IPR012677">
    <property type="entry name" value="Nucleotide-bd_a/b_plait_sf"/>
</dbReference>
<dbReference type="Proteomes" id="UP000215914">
    <property type="component" value="Chromosome 16"/>
</dbReference>
<dbReference type="EMBL" id="CM007905">
    <property type="protein sequence ID" value="OTF92159.1"/>
    <property type="molecule type" value="Genomic_DNA"/>
</dbReference>
<dbReference type="STRING" id="4232.A0A251S0S1"/>
<dbReference type="InParanoid" id="A0A251S0S1"/>
<organism evidence="5 6">
    <name type="scientific">Helianthus annuus</name>
    <name type="common">Common sunflower</name>
    <dbReference type="NCBI Taxonomy" id="4232"/>
    <lineage>
        <taxon>Eukaryota</taxon>
        <taxon>Viridiplantae</taxon>
        <taxon>Streptophyta</taxon>
        <taxon>Embryophyta</taxon>
        <taxon>Tracheophyta</taxon>
        <taxon>Spermatophyta</taxon>
        <taxon>Magnoliopsida</taxon>
        <taxon>eudicotyledons</taxon>
        <taxon>Gunneridae</taxon>
        <taxon>Pentapetalae</taxon>
        <taxon>asterids</taxon>
        <taxon>campanulids</taxon>
        <taxon>Asterales</taxon>
        <taxon>Asteraceae</taxon>
        <taxon>Asteroideae</taxon>
        <taxon>Heliantheae alliance</taxon>
        <taxon>Heliantheae</taxon>
        <taxon>Helianthus</taxon>
    </lineage>
</organism>
<dbReference type="FunCoup" id="A0A251S0S1">
    <property type="interactions" value="1307"/>
</dbReference>
<feature type="compositionally biased region" description="Gly residues" evidence="3">
    <location>
        <begin position="306"/>
        <end position="321"/>
    </location>
</feature>
<gene>
    <name evidence="5" type="ORF">HannXRQ_Chr16g0518791</name>
</gene>
<dbReference type="AlphaFoldDB" id="A0A251S0S1"/>
<feature type="region of interest" description="Disordered" evidence="3">
    <location>
        <begin position="61"/>
        <end position="86"/>
    </location>
</feature>
<dbReference type="GO" id="GO:0005634">
    <property type="term" value="C:nucleus"/>
    <property type="evidence" value="ECO:0000318"/>
    <property type="project" value="GO_Central"/>
</dbReference>
<dbReference type="PANTHER" id="PTHR48024:SF25">
    <property type="entry name" value="UBP1-ASSOCIATED PROTEIN 2C"/>
    <property type="match status" value="1"/>
</dbReference>
<evidence type="ECO:0000259" key="4">
    <source>
        <dbReference type="PROSITE" id="PS50102"/>
    </source>
</evidence>
<accession>A0A251S0S1</accession>